<keyword evidence="4" id="KW-1133">Transmembrane helix</keyword>
<sequence length="753" mass="82471">MYGDHSLAMVEDEDTDGEADLAPTTYSHRLRSMSDSSISSQLTGTGRSKSGSLEDVWHSDQPVNHDQSSKCSALGTTDDELKVAGSDGDVLLSRGPSFSNPNQLSFVDSNSMHQLKEITTLRRCPTPEVLCPITSSAINLPDDIVSDSIPTSIKSGKEKKKRVRKRRIGSRHHDDISNTLNTECMNYINTHDPSSSSASPTQTSLMNPLDIHLPAVTCSPGHDHPGRVYVDTDIPLSVDALFHCIFTDSEFFSRLSELRGTFGMIQSPWPVFKWFNTSLDQVDSTAATSAMPPPISTTLNGDKVERTITYTLTLKQKLGPRTCTAVEQQTLLLSQSEFGKRYVVDAKVTNQAVPLCNCFCVVSRYCLLRVNHTTSRLHVCSQVIYEKPVFFGAKSIIENTCHSGLSDFFDTLTIQLTGLATNLSMEERLTGGWLTQKRGCGNNNVVSNNTNTNANEVSSIPQMHHRMLPHHHHHHHGTTTVQDVVVSTASHQENRRGKNDGNVTGKGKLLLTTHNKVPSVKYSDQGKQTVFNNCLNGTSGKRSISNNNNSNSNNTVSYFGSGDMTYLFMRPDRAWLLLVIISLLLCLFLSMVYNRLVVLEKLAEQFPSSPASSSSPSSSTVRDQDYISDLFGPSYSKENPLFSSSSSPSFTGKDERESIYKDQLNGQGTRLKVMKDLIQLLSKTLTQMQQTLTQVRQGIELLEVPPSSVGNTGGSGVVVGGGDIQQASVNFNLPPMNSGLDSCTSNTKDAPVT</sequence>
<evidence type="ECO:0000256" key="3">
    <source>
        <dbReference type="SAM" id="MobiDB-lite"/>
    </source>
</evidence>
<accession>A0AA85KE57</accession>
<dbReference type="InterPro" id="IPR051482">
    <property type="entry name" value="Cholesterol_transport"/>
</dbReference>
<feature type="compositionally biased region" description="Basic residues" evidence="3">
    <location>
        <begin position="157"/>
        <end position="170"/>
    </location>
</feature>
<dbReference type="GO" id="GO:0120015">
    <property type="term" value="F:sterol transfer activity"/>
    <property type="evidence" value="ECO:0007669"/>
    <property type="project" value="TreeGrafter"/>
</dbReference>
<dbReference type="InterPro" id="IPR031968">
    <property type="entry name" value="VASt"/>
</dbReference>
<evidence type="ECO:0000313" key="7">
    <source>
        <dbReference type="WBParaSite" id="TREG1_76900.1"/>
    </source>
</evidence>
<evidence type="ECO:0000256" key="2">
    <source>
        <dbReference type="ARBA" id="ARBA00023136"/>
    </source>
</evidence>
<feature type="compositionally biased region" description="Polar residues" evidence="3">
    <location>
        <begin position="61"/>
        <end position="72"/>
    </location>
</feature>
<dbReference type="WBParaSite" id="TREG1_76900.1">
    <property type="protein sequence ID" value="TREG1_76900.1"/>
    <property type="gene ID" value="TREG1_76900"/>
</dbReference>
<evidence type="ECO:0000256" key="4">
    <source>
        <dbReference type="SAM" id="Phobius"/>
    </source>
</evidence>
<keyword evidence="4" id="KW-0812">Transmembrane</keyword>
<evidence type="ECO:0000313" key="6">
    <source>
        <dbReference type="Proteomes" id="UP000050795"/>
    </source>
</evidence>
<feature type="region of interest" description="Disordered" evidence="3">
    <location>
        <begin position="30"/>
        <end position="72"/>
    </location>
</feature>
<feature type="region of interest" description="Disordered" evidence="3">
    <location>
        <begin position="154"/>
        <end position="175"/>
    </location>
</feature>
<dbReference type="GO" id="GO:0005886">
    <property type="term" value="C:plasma membrane"/>
    <property type="evidence" value="ECO:0007669"/>
    <property type="project" value="TreeGrafter"/>
</dbReference>
<dbReference type="Pfam" id="PF16016">
    <property type="entry name" value="VASt"/>
    <property type="match status" value="1"/>
</dbReference>
<name>A0AA85KE57_TRIRE</name>
<dbReference type="GO" id="GO:0005789">
    <property type="term" value="C:endoplasmic reticulum membrane"/>
    <property type="evidence" value="ECO:0007669"/>
    <property type="project" value="TreeGrafter"/>
</dbReference>
<protein>
    <recommendedName>
        <fullName evidence="5">VASt domain-containing protein</fullName>
    </recommendedName>
</protein>
<keyword evidence="2 4" id="KW-0472">Membrane</keyword>
<dbReference type="PROSITE" id="PS51778">
    <property type="entry name" value="VAST"/>
    <property type="match status" value="1"/>
</dbReference>
<reference evidence="6" key="1">
    <citation type="submission" date="2022-06" db="EMBL/GenBank/DDBJ databases">
        <authorList>
            <person name="Berger JAMES D."/>
            <person name="Berger JAMES D."/>
        </authorList>
    </citation>
    <scope>NUCLEOTIDE SEQUENCE [LARGE SCALE GENOMIC DNA]</scope>
</reference>
<proteinExistence type="predicted"/>
<evidence type="ECO:0000259" key="5">
    <source>
        <dbReference type="PROSITE" id="PS51778"/>
    </source>
</evidence>
<dbReference type="Proteomes" id="UP000050795">
    <property type="component" value="Unassembled WGS sequence"/>
</dbReference>
<dbReference type="GO" id="GO:0032934">
    <property type="term" value="F:sterol binding"/>
    <property type="evidence" value="ECO:0007669"/>
    <property type="project" value="TreeGrafter"/>
</dbReference>
<evidence type="ECO:0000256" key="1">
    <source>
        <dbReference type="ARBA" id="ARBA00004370"/>
    </source>
</evidence>
<dbReference type="AlphaFoldDB" id="A0AA85KE57"/>
<feature type="transmembrane region" description="Helical" evidence="4">
    <location>
        <begin position="574"/>
        <end position="593"/>
    </location>
</feature>
<dbReference type="PANTHER" id="PTHR23319:SF4">
    <property type="entry name" value="GRAM DOMAIN CONTAINING 1B, ISOFORM E"/>
    <property type="match status" value="1"/>
</dbReference>
<feature type="region of interest" description="Disordered" evidence="3">
    <location>
        <begin position="1"/>
        <end position="20"/>
    </location>
</feature>
<feature type="compositionally biased region" description="Acidic residues" evidence="3">
    <location>
        <begin position="10"/>
        <end position="19"/>
    </location>
</feature>
<dbReference type="PANTHER" id="PTHR23319">
    <property type="entry name" value="GRAM DOMAIN CONTAINING 1B, ISOFORM E"/>
    <property type="match status" value="1"/>
</dbReference>
<dbReference type="GO" id="GO:0032366">
    <property type="term" value="P:intracellular sterol transport"/>
    <property type="evidence" value="ECO:0007669"/>
    <property type="project" value="TreeGrafter"/>
</dbReference>
<keyword evidence="6" id="KW-1185">Reference proteome</keyword>
<feature type="compositionally biased region" description="Polar residues" evidence="3">
    <location>
        <begin position="41"/>
        <end position="51"/>
    </location>
</feature>
<feature type="domain" description="VASt" evidence="5">
    <location>
        <begin position="225"/>
        <end position="424"/>
    </location>
</feature>
<reference evidence="7" key="2">
    <citation type="submission" date="2023-11" db="UniProtKB">
        <authorList>
            <consortium name="WormBaseParasite"/>
        </authorList>
    </citation>
    <scope>IDENTIFICATION</scope>
</reference>
<dbReference type="GO" id="GO:0140268">
    <property type="term" value="C:endoplasmic reticulum-plasma membrane contact site"/>
    <property type="evidence" value="ECO:0007669"/>
    <property type="project" value="TreeGrafter"/>
</dbReference>
<organism evidence="6 7">
    <name type="scientific">Trichobilharzia regenti</name>
    <name type="common">Nasal bird schistosome</name>
    <dbReference type="NCBI Taxonomy" id="157069"/>
    <lineage>
        <taxon>Eukaryota</taxon>
        <taxon>Metazoa</taxon>
        <taxon>Spiralia</taxon>
        <taxon>Lophotrochozoa</taxon>
        <taxon>Platyhelminthes</taxon>
        <taxon>Trematoda</taxon>
        <taxon>Digenea</taxon>
        <taxon>Strigeidida</taxon>
        <taxon>Schistosomatoidea</taxon>
        <taxon>Schistosomatidae</taxon>
        <taxon>Trichobilharzia</taxon>
    </lineage>
</organism>
<comment type="subcellular location">
    <subcellularLocation>
        <location evidence="1">Membrane</location>
    </subcellularLocation>
</comment>